<evidence type="ECO:0000259" key="8">
    <source>
        <dbReference type="SMART" id="SM00560"/>
    </source>
</evidence>
<evidence type="ECO:0000256" key="6">
    <source>
        <dbReference type="SAM" id="Coils"/>
    </source>
</evidence>
<keyword evidence="3" id="KW-0732">Signal</keyword>
<dbReference type="SUPFAM" id="SSF49899">
    <property type="entry name" value="Concanavalin A-like lectins/glucanases"/>
    <property type="match status" value="6"/>
</dbReference>
<organism evidence="9 10">
    <name type="scientific">Moorena producens (strain JHB)</name>
    <dbReference type="NCBI Taxonomy" id="1454205"/>
    <lineage>
        <taxon>Bacteria</taxon>
        <taxon>Bacillati</taxon>
        <taxon>Cyanobacteriota</taxon>
        <taxon>Cyanophyceae</taxon>
        <taxon>Coleofasciculales</taxon>
        <taxon>Coleofasciculaceae</taxon>
        <taxon>Moorena</taxon>
    </lineage>
</organism>
<dbReference type="PANTHER" id="PTHR19277:SF125">
    <property type="entry name" value="B6"/>
    <property type="match status" value="1"/>
</dbReference>
<evidence type="ECO:0000313" key="9">
    <source>
        <dbReference type="EMBL" id="AOY81348.1"/>
    </source>
</evidence>
<dbReference type="PANTHER" id="PTHR19277">
    <property type="entry name" value="PENTRAXIN"/>
    <property type="match status" value="1"/>
</dbReference>
<dbReference type="GO" id="GO:0046872">
    <property type="term" value="F:metal ion binding"/>
    <property type="evidence" value="ECO:0007669"/>
    <property type="project" value="UniProtKB-KW"/>
</dbReference>
<dbReference type="InterPro" id="IPR051360">
    <property type="entry name" value="Neuronal_Pentraxin_Related"/>
</dbReference>
<proteinExistence type="predicted"/>
<sequence length="2941" mass="332498">MSIYQEFRTTFTDKNYKYTTTVLHSGFVVAFAMDNERKIYYTVLDSMQAPVELPEPRLLFFPEEITKVGYGVFYPTPMPIVKDNTREELEEGRIDKQDQDPFLSTTACLTADQPFYIFSDGSYIYLFRQAIDQDHEDMVYPIETPGGRGTRDQEREDIVKGPDGNPVPVANQTLLVDRFVFALGGEQGPTLQPKLEIRYQRSKHKTLRQSNKDTLGTQDMAENKFYEPTQELSLVGKMHEGMFSVLQLPTQVNQQKRWQIFCYNNTTELLDSYNIEVAKDGLFNTFGTRHYTSPDPEYQSAVFERQPGICPFTKKPLILITDRGGAAESALQFTGDDSVVTVDNTDERMDIFKDKSFTVECWAKAETVDGHNRFFTQSGLVTAGIVNGQINFHFSDSDQVSSSDLEIEEDWHHYAFVYNKDNKKMEIYWDGVQVAEGTANNHAQSTGDFSIGTYGDQYFQGTIDEMRIWNYPRPQVQIEQEMNYRLVGNETGLMNYWRFDEGSGDTVYDKTNRACHGTLSGSNKPQWVASDAPVGDNPGVSRTSIKLSRGIRRSFSSLFYYEQETNDTDADGIKNDGRVMLAIGTSVEESKILILDIGVGNDGKLAQIPDAVNLEEELSISASKRLQDVDPKELKQRAYSISNYKQDVQETKKQILQIHQQLQELDKLLSKKELEAKQTALATIAQELLTLPLMEPQPSKILEDVDPKQLKQRAYSISNYKQDLQETKKQIVKIRQQLQKLDKLPSKKELEAKQKSLATIAQELKQNYRPEEPEYKKLVKRWQELTSPTKPLSFGTLTLVKDKIAAQLEQVLNKEQELPQKQQELADKLKQIAELNQAISRNQNAKLVPLHLLAIDPYGLTVKGGILDFARTNIRPEIRECGPDKLGLYFQERNSNQFSVAYFDITTAKAKFTSESDSENTLTWLAYNGEVEMNDAEISITDGSTPETCTLTIKALDYEETWTGAPRQVDWLQLLINYGVTEFEQEEEEENKKESTITAVKTLKYNSQDRAVVYSGSMLFNLSLGVAPGTSSIVNGAATKSGNGKTTGWTSPRASESLLFHEDDYISTENPVQLKGFDSDADAVTLETWVKPTVIPAKERPGNLPVLALRFEGNTYMDCGHRIDLKNKSFTIEFWVRRMESNRDDWCLTQGSAFRNHEYLHIGFRQNNQFSFAFYYNDLSCDAQYSDNNWHHWACVYDESAKSRMIYRDGELVISQDSDVQAFRGDGALWIAGHLGGSKAKVEMMEVRVWDTARTKEQIRQKMRQQVEGNESRLVAYWKLEDSVWIDQKWAEFSPNNYWGNYYNSNCANLVSKFRNSSYTIEFWMKSKTGDEGAFPLFIGDSGNFTAGIMVGKFGANHIVSGKRNKLGIRSNNKDPEIGGKYTSTQWTHYAYIYDTGSNKAIAYTNGAKHGETNFEAFSGGGDDFKIYWKYVSEANIEIGDVRLWNRALSESEVNKSRNNTRWIETNQNSLLAHWLIDGSDSIPNLANNSEMSSYNLTKYAGINSHSRQRRQYLDSCGTNHGTLPHRFDTDETVPIVITAPDISLEAPDAPSNYLIYHQNKQPSNLLNISQYGISMLPKYAFRFNGENYITCGDKIDLRNKSFTVEFWAKRLEDGRDDWLCSQGTSETNKGLHIGFRGNNNKFSFAFYSNDLDCDIQYSDKNWHHWACVYDYSARSRKIYRDGELVASQDSNVTPFQGAGVWNLGRRFDNASKAKADLVEVRIWSSALTQEEIRESIGIQIFPETAGLVAYWRLDSSNTDDSKNAHHGTIEGAVQLGEAPAFSLTATFDNHTYRSQQGLFQNSWTHLAFAYFQSFGIQLQDSDSLEVPDTSVLSITKDLTLELFCQPAQIKASTLLAKTGVSSNNTQLTSYKLETDQNGYLVFSFQNQDGTWKTYTSNQALVAKKLQKVAVVRKTELVDQTHSETIEIGDREQKVEVQIPEVNTRIIFYIYGKNTDENKEVGKSNLIKDVNPGIGNFPVKIGESFNGIITDVRIWNIALEPEFLGQLLYGQETGGLVAWWPLNEKEGNIAYDSIGENHGKITGLNWQWVKTPDPDANICSIYLNGQPVELESAPIESQSSLEMRAALNDSQFSLGAAKTKEGSFFNFLHGEMDEIRIWKTFRLQQQIQENLFTYVKGEKKDLIAYFSCNLTEDDNLLKDESFTGNDLTFPTNGNNKPARKVSNAPIGDDIALVRSAIDGYTQQYQTVIHGFPSVVDYGVMFNDPIRGTSGSLQRLYTYIYNNQWHLVHGFKVANLKTQWMAQVQFDPQIIGFIEGAPPVPSENLTVGPKNYQVTYDGTTAVELTEVNSYKYSYSHSRKHSVKNGFDYEAAYSGEIDLTFVLAPLGLGKAISPQITGTGISKNKIDSDNGFTDKKTMDVGETTTENTKQQLKGYWQQLPNQDSETSAYNPILGVRYLPDNVGFALVLSDTADVFALRFEHNNALFSYSVRPNPDIPKDFNLIPFKINPQYTKQGTLDGKIGYDQQGAVFLDPDYPTASDYGEYSYFKPKEAYNLKEQITRQEKDLTAYYENFNVSYSFDNYGWSDAAIAAGTAGIVGGVGMGIGYPGKKERKRRGLLRQFQKSGGGIHGNVSTGRSLTGFRAWMGGLSGSMGSLAATTASTTEALVREFATDQKLPDKFAKQDIVNTYVWSADGGFYSQSTQTAQTRTQSFEGSFTGSFQLGSASSFDVKFEIRSHSKKTNGFNNIGLSLTKSRSKEDKETFEIKTTFNLSNNIQQYDYSEDPSKGEPVYDSDGNPVLCPGKVDAYRFMTFFLQEDNENYNQLFNKVIDPIWLNESNDKNAIALRGAYDPANTPPCWRVMHRVTFVSRILPEIGAETPPLEKELKELDISSYYELIKRLEPFVVSSADSYDNLLRAVNDTLYNYYPSLMSYNKDITLILCYYYGVDIPSELEDDLAVLNQGYFPVVDYSLPEANPVETQTED</sequence>
<feature type="domain" description="LamG-like jellyroll fold" evidence="8">
    <location>
        <begin position="1128"/>
        <end position="1257"/>
    </location>
</feature>
<evidence type="ECO:0000313" key="10">
    <source>
        <dbReference type="Proteomes" id="UP000176944"/>
    </source>
</evidence>
<feature type="coiled-coil region" evidence="6">
    <location>
        <begin position="818"/>
        <end position="845"/>
    </location>
</feature>
<dbReference type="InterPro" id="IPR006558">
    <property type="entry name" value="LamG-like"/>
</dbReference>
<dbReference type="EMBL" id="CP017708">
    <property type="protein sequence ID" value="AOY81348.1"/>
    <property type="molecule type" value="Genomic_DNA"/>
</dbReference>
<feature type="domain" description="LamG-like jellyroll fold" evidence="8">
    <location>
        <begin position="355"/>
        <end position="476"/>
    </location>
</feature>
<accession>A0A1D9G153</accession>
<dbReference type="SMART" id="SM00560">
    <property type="entry name" value="LamGL"/>
    <property type="match status" value="3"/>
</dbReference>
<gene>
    <name evidence="9" type="ORF">BJP36_16990</name>
</gene>
<comment type="cofactor">
    <cofactor evidence="1">
        <name>Ca(2+)</name>
        <dbReference type="ChEBI" id="CHEBI:29108"/>
    </cofactor>
</comment>
<keyword evidence="4" id="KW-0106">Calcium</keyword>
<feature type="coiled-coil region" evidence="6">
    <location>
        <begin position="717"/>
        <end position="767"/>
    </location>
</feature>
<keyword evidence="5" id="KW-1015">Disulfide bond</keyword>
<dbReference type="Proteomes" id="UP000176944">
    <property type="component" value="Chromosome"/>
</dbReference>
<dbReference type="Gene3D" id="2.60.120.200">
    <property type="match status" value="6"/>
</dbReference>
<feature type="domain" description="LamG-like jellyroll fold" evidence="8">
    <location>
        <begin position="1601"/>
        <end position="1731"/>
    </location>
</feature>
<dbReference type="InterPro" id="IPR013320">
    <property type="entry name" value="ConA-like_dom_sf"/>
</dbReference>
<reference evidence="10" key="1">
    <citation type="submission" date="2016-10" db="EMBL/GenBank/DDBJ databases">
        <title>Comparative genomics uncovers the prolific and rare metabolic potential of the cyanobacterial genus Moorea.</title>
        <authorList>
            <person name="Leao T."/>
            <person name="Castelao G."/>
            <person name="Korobeynikov A."/>
            <person name="Monroe E.A."/>
            <person name="Podell S."/>
            <person name="Glukhov E."/>
            <person name="Allen E."/>
            <person name="Gerwick W.H."/>
            <person name="Gerwick L."/>
        </authorList>
    </citation>
    <scope>NUCLEOTIDE SEQUENCE [LARGE SCALE GENOMIC DNA]</scope>
    <source>
        <strain evidence="10">JHB</strain>
    </source>
</reference>
<dbReference type="Pfam" id="PF13385">
    <property type="entry name" value="Laminin_G_3"/>
    <property type="match status" value="4"/>
</dbReference>
<name>A0A1D9G153_MOOP1</name>
<feature type="compositionally biased region" description="Basic and acidic residues" evidence="7">
    <location>
        <begin position="149"/>
        <end position="160"/>
    </location>
</feature>
<evidence type="ECO:0000256" key="3">
    <source>
        <dbReference type="ARBA" id="ARBA00022729"/>
    </source>
</evidence>
<evidence type="ECO:0000256" key="7">
    <source>
        <dbReference type="SAM" id="MobiDB-lite"/>
    </source>
</evidence>
<evidence type="ECO:0000256" key="2">
    <source>
        <dbReference type="ARBA" id="ARBA00022723"/>
    </source>
</evidence>
<evidence type="ECO:0000256" key="5">
    <source>
        <dbReference type="ARBA" id="ARBA00023157"/>
    </source>
</evidence>
<feature type="region of interest" description="Disordered" evidence="7">
    <location>
        <begin position="143"/>
        <end position="166"/>
    </location>
</feature>
<evidence type="ECO:0000256" key="1">
    <source>
        <dbReference type="ARBA" id="ARBA00001913"/>
    </source>
</evidence>
<evidence type="ECO:0000256" key="4">
    <source>
        <dbReference type="ARBA" id="ARBA00022837"/>
    </source>
</evidence>
<keyword evidence="2" id="KW-0479">Metal-binding</keyword>
<keyword evidence="6" id="KW-0175">Coiled coil</keyword>
<feature type="coiled-coil region" evidence="6">
    <location>
        <begin position="641"/>
        <end position="675"/>
    </location>
</feature>
<protein>
    <recommendedName>
        <fullName evidence="8">LamG-like jellyroll fold domain-containing protein</fullName>
    </recommendedName>
</protein>